<gene>
    <name evidence="2" type="ORF">DFH07DRAFT_579809</name>
</gene>
<comment type="caution">
    <text evidence="2">The sequence shown here is derived from an EMBL/GenBank/DDBJ whole genome shotgun (WGS) entry which is preliminary data.</text>
</comment>
<proteinExistence type="predicted"/>
<sequence length="153" mass="16682">MRAFPRPGPDRAISSLPSITNLQELTLSESAHTPEPLLVMALLKHLTLPAPKDLTPKFLHVGSRYHRISVRHLALVAPAAIVDPLSHARFIPSITYLKLHLSTPVGALLDRLACDAGFLPHLVNVDITNFSPSRRRPTAHPGPSSEQIYGGET</sequence>
<dbReference type="EMBL" id="JARJLG010000096">
    <property type="protein sequence ID" value="KAJ7746833.1"/>
    <property type="molecule type" value="Genomic_DNA"/>
</dbReference>
<protein>
    <submittedName>
        <fullName evidence="2">Uncharacterized protein</fullName>
    </submittedName>
</protein>
<name>A0AAD7N5U3_9AGAR</name>
<accession>A0AAD7N5U3</accession>
<organism evidence="2 3">
    <name type="scientific">Mycena maculata</name>
    <dbReference type="NCBI Taxonomy" id="230809"/>
    <lineage>
        <taxon>Eukaryota</taxon>
        <taxon>Fungi</taxon>
        <taxon>Dikarya</taxon>
        <taxon>Basidiomycota</taxon>
        <taxon>Agaricomycotina</taxon>
        <taxon>Agaricomycetes</taxon>
        <taxon>Agaricomycetidae</taxon>
        <taxon>Agaricales</taxon>
        <taxon>Marasmiineae</taxon>
        <taxon>Mycenaceae</taxon>
        <taxon>Mycena</taxon>
    </lineage>
</organism>
<dbReference type="Proteomes" id="UP001215280">
    <property type="component" value="Unassembled WGS sequence"/>
</dbReference>
<evidence type="ECO:0000313" key="2">
    <source>
        <dbReference type="EMBL" id="KAJ7746833.1"/>
    </source>
</evidence>
<evidence type="ECO:0000256" key="1">
    <source>
        <dbReference type="SAM" id="MobiDB-lite"/>
    </source>
</evidence>
<evidence type="ECO:0000313" key="3">
    <source>
        <dbReference type="Proteomes" id="UP001215280"/>
    </source>
</evidence>
<reference evidence="2" key="1">
    <citation type="submission" date="2023-03" db="EMBL/GenBank/DDBJ databases">
        <title>Massive genome expansion in bonnet fungi (Mycena s.s.) driven by repeated elements and novel gene families across ecological guilds.</title>
        <authorList>
            <consortium name="Lawrence Berkeley National Laboratory"/>
            <person name="Harder C.B."/>
            <person name="Miyauchi S."/>
            <person name="Viragh M."/>
            <person name="Kuo A."/>
            <person name="Thoen E."/>
            <person name="Andreopoulos B."/>
            <person name="Lu D."/>
            <person name="Skrede I."/>
            <person name="Drula E."/>
            <person name="Henrissat B."/>
            <person name="Morin E."/>
            <person name="Kohler A."/>
            <person name="Barry K."/>
            <person name="LaButti K."/>
            <person name="Morin E."/>
            <person name="Salamov A."/>
            <person name="Lipzen A."/>
            <person name="Mereny Z."/>
            <person name="Hegedus B."/>
            <person name="Baldrian P."/>
            <person name="Stursova M."/>
            <person name="Weitz H."/>
            <person name="Taylor A."/>
            <person name="Grigoriev I.V."/>
            <person name="Nagy L.G."/>
            <person name="Martin F."/>
            <person name="Kauserud H."/>
        </authorList>
    </citation>
    <scope>NUCLEOTIDE SEQUENCE</scope>
    <source>
        <strain evidence="2">CBHHK188m</strain>
    </source>
</reference>
<dbReference type="AlphaFoldDB" id="A0AAD7N5U3"/>
<feature type="region of interest" description="Disordered" evidence="1">
    <location>
        <begin position="130"/>
        <end position="153"/>
    </location>
</feature>
<keyword evidence="3" id="KW-1185">Reference proteome</keyword>